<dbReference type="CDD" id="cd02440">
    <property type="entry name" value="AdoMet_MTases"/>
    <property type="match status" value="1"/>
</dbReference>
<keyword evidence="3" id="KW-1185">Reference proteome</keyword>
<evidence type="ECO:0000259" key="1">
    <source>
        <dbReference type="Pfam" id="PF13847"/>
    </source>
</evidence>
<feature type="domain" description="Methyltransferase" evidence="1">
    <location>
        <begin position="56"/>
        <end position="181"/>
    </location>
</feature>
<dbReference type="AlphaFoldDB" id="A0A3G1B4C4"/>
<proteinExistence type="predicted"/>
<evidence type="ECO:0000313" key="2">
    <source>
        <dbReference type="EMBL" id="AJZ76699.1"/>
    </source>
</evidence>
<protein>
    <recommendedName>
        <fullName evidence="1">Methyltransferase domain-containing protein</fullName>
    </recommendedName>
</protein>
<dbReference type="Proteomes" id="UP000266745">
    <property type="component" value="Chromosome"/>
</dbReference>
<evidence type="ECO:0000313" key="3">
    <source>
        <dbReference type="Proteomes" id="UP000266745"/>
    </source>
</evidence>
<dbReference type="Pfam" id="PF13847">
    <property type="entry name" value="Methyltransf_31"/>
    <property type="match status" value="1"/>
</dbReference>
<dbReference type="PANTHER" id="PTHR43861">
    <property type="entry name" value="TRANS-ACONITATE 2-METHYLTRANSFERASE-RELATED"/>
    <property type="match status" value="1"/>
</dbReference>
<gene>
    <name evidence="2" type="ORF">SU86_006900</name>
</gene>
<dbReference type="SUPFAM" id="SSF53335">
    <property type="entry name" value="S-adenosyl-L-methionine-dependent methyltransferases"/>
    <property type="match status" value="1"/>
</dbReference>
<organism evidence="2 3">
    <name type="scientific">Candidatus Nitrosotenuis cloacae</name>
    <dbReference type="NCBI Taxonomy" id="1603555"/>
    <lineage>
        <taxon>Archaea</taxon>
        <taxon>Nitrososphaerota</taxon>
        <taxon>Candidatus Nitrosotenuis</taxon>
    </lineage>
</organism>
<reference evidence="2 3" key="1">
    <citation type="journal article" date="2016" name="Sci. Rep.">
        <title>A novel ammonia-oxidizing archaeon from wastewater treatment plant: Its enrichment, physiological and genomic characteristics.</title>
        <authorList>
            <person name="Li Y."/>
            <person name="Ding K."/>
            <person name="Wen X."/>
            <person name="Zhang B."/>
            <person name="Shen B."/>
            <person name="Yang Y."/>
        </authorList>
    </citation>
    <scope>NUCLEOTIDE SEQUENCE [LARGE SCALE GENOMIC DNA]</scope>
    <source>
        <strain evidence="2 3">SAT1</strain>
    </source>
</reference>
<name>A0A3G1B4C4_9ARCH</name>
<dbReference type="EMBL" id="CP011097">
    <property type="protein sequence ID" value="AJZ76699.1"/>
    <property type="molecule type" value="Genomic_DNA"/>
</dbReference>
<dbReference type="KEGG" id="tah:SU86_006900"/>
<dbReference type="STRING" id="1603555.SU86_006900"/>
<dbReference type="InterPro" id="IPR029063">
    <property type="entry name" value="SAM-dependent_MTases_sf"/>
</dbReference>
<sequence length="222" mass="26619">MSKTVLRNFKTRFIGKSKYGNEQWQKADSKWYDEIHNQNTELHENFMNYFNSKKDIKTILEVGCGTGVYPIKYKDLFQDKIYTGIDFSKANIDFCRAHSNFEFIQGDFLKMNLPNKYDLVYSHAVIDHVYDIDEFLRRIIKSCKKYAYINSYRGFFPELNEHNMHWRDDDNCYYNDLSVKKTKETLLKSGLTEKEFLIRKQENMDKNGKRWDETVIEVVLNN</sequence>
<dbReference type="InterPro" id="IPR025714">
    <property type="entry name" value="Methyltranfer_dom"/>
</dbReference>
<dbReference type="Gene3D" id="3.40.50.150">
    <property type="entry name" value="Vaccinia Virus protein VP39"/>
    <property type="match status" value="1"/>
</dbReference>
<accession>A0A3G1B4C4</accession>